<organism evidence="3 4">
    <name type="scientific">Aspergillus homomorphus (strain CBS 101889)</name>
    <dbReference type="NCBI Taxonomy" id="1450537"/>
    <lineage>
        <taxon>Eukaryota</taxon>
        <taxon>Fungi</taxon>
        <taxon>Dikarya</taxon>
        <taxon>Ascomycota</taxon>
        <taxon>Pezizomycotina</taxon>
        <taxon>Eurotiomycetes</taxon>
        <taxon>Eurotiomycetidae</taxon>
        <taxon>Eurotiales</taxon>
        <taxon>Aspergillaceae</taxon>
        <taxon>Aspergillus</taxon>
        <taxon>Aspergillus subgen. Circumdati</taxon>
    </lineage>
</organism>
<dbReference type="SMART" id="SM00256">
    <property type="entry name" value="FBOX"/>
    <property type="match status" value="1"/>
</dbReference>
<evidence type="ECO:0000259" key="2">
    <source>
        <dbReference type="PROSITE" id="PS50181"/>
    </source>
</evidence>
<dbReference type="AlphaFoldDB" id="A0A395HQD3"/>
<feature type="domain" description="F-box" evidence="2">
    <location>
        <begin position="32"/>
        <end position="91"/>
    </location>
</feature>
<dbReference type="SUPFAM" id="SSF48403">
    <property type="entry name" value="Ankyrin repeat"/>
    <property type="match status" value="1"/>
</dbReference>
<dbReference type="Gene3D" id="1.25.40.20">
    <property type="entry name" value="Ankyrin repeat-containing domain"/>
    <property type="match status" value="1"/>
</dbReference>
<keyword evidence="4" id="KW-1185">Reference proteome</keyword>
<dbReference type="STRING" id="1450537.A0A395HQD3"/>
<accession>A0A395HQD3</accession>
<dbReference type="Proteomes" id="UP000248961">
    <property type="component" value="Unassembled WGS sequence"/>
</dbReference>
<dbReference type="SUPFAM" id="SSF81383">
    <property type="entry name" value="F-box domain"/>
    <property type="match status" value="1"/>
</dbReference>
<dbReference type="VEuPathDB" id="FungiDB:BO97DRAFT_417139"/>
<keyword evidence="1" id="KW-0040">ANK repeat</keyword>
<dbReference type="PROSITE" id="PS50181">
    <property type="entry name" value="FBOX"/>
    <property type="match status" value="1"/>
</dbReference>
<dbReference type="PROSITE" id="PS50088">
    <property type="entry name" value="ANK_REPEAT"/>
    <property type="match status" value="1"/>
</dbReference>
<sequence>MSRIRQRILEFFAQYRGRIFTGRPQRMSNTPATGLAALPTEVAVECIFYMDTATLCVLRLTCKSFRDLVRETLQARCRESVLPPQSTYDRVMAISEDGTRRSSRYSWRKGRVKQPLARLVAHGRCDAVRFCLDAGLSANVYDLSARPLLHIASLHTQIAMAHLLLEHGADPHATVSPARYTALDYVRWIPLYDEFEPPVPLDEDLPAQEDMVRLLLGAGARYTTENGEGILPFLCGMRDYQALLRRAMLNGTYPEPEDIARHLLRFIYWPEGVRKIVEALPEVKSAVTIDRSRRRESRRSAIQQAMIEQHMPLALEMIKCDMPLNLGDYRTQYPELFIAVDNIYHWRFQTNTYDWQIVHALLRRDEIRRAGFLPWVNQGPNRHEVFQFPLNHYLLQQDWPMVAMLLRMNL</sequence>
<name>A0A395HQD3_ASPHC</name>
<gene>
    <name evidence="3" type="ORF">BO97DRAFT_417139</name>
</gene>
<dbReference type="InterPro" id="IPR036047">
    <property type="entry name" value="F-box-like_dom_sf"/>
</dbReference>
<proteinExistence type="predicted"/>
<evidence type="ECO:0000313" key="4">
    <source>
        <dbReference type="Proteomes" id="UP000248961"/>
    </source>
</evidence>
<dbReference type="InterPro" id="IPR002110">
    <property type="entry name" value="Ankyrin_rpt"/>
</dbReference>
<evidence type="ECO:0000256" key="1">
    <source>
        <dbReference type="PROSITE-ProRule" id="PRU00023"/>
    </source>
</evidence>
<reference evidence="3 4" key="1">
    <citation type="submission" date="2018-02" db="EMBL/GenBank/DDBJ databases">
        <title>The genomes of Aspergillus section Nigri reveals drivers in fungal speciation.</title>
        <authorList>
            <consortium name="DOE Joint Genome Institute"/>
            <person name="Vesth T.C."/>
            <person name="Nybo J."/>
            <person name="Theobald S."/>
            <person name="Brandl J."/>
            <person name="Frisvad J.C."/>
            <person name="Nielsen K.F."/>
            <person name="Lyhne E.K."/>
            <person name="Kogle M.E."/>
            <person name="Kuo A."/>
            <person name="Riley R."/>
            <person name="Clum A."/>
            <person name="Nolan M."/>
            <person name="Lipzen A."/>
            <person name="Salamov A."/>
            <person name="Henrissat B."/>
            <person name="Wiebenga A."/>
            <person name="De vries R.P."/>
            <person name="Grigoriev I.V."/>
            <person name="Mortensen U.H."/>
            <person name="Andersen M.R."/>
            <person name="Baker S.E."/>
        </authorList>
    </citation>
    <scope>NUCLEOTIDE SEQUENCE [LARGE SCALE GENOMIC DNA]</scope>
    <source>
        <strain evidence="3 4">CBS 101889</strain>
    </source>
</reference>
<dbReference type="GeneID" id="37200749"/>
<dbReference type="InterPro" id="IPR001810">
    <property type="entry name" value="F-box_dom"/>
</dbReference>
<dbReference type="Pfam" id="PF00646">
    <property type="entry name" value="F-box"/>
    <property type="match status" value="1"/>
</dbReference>
<dbReference type="EMBL" id="KZ824307">
    <property type="protein sequence ID" value="RAL09068.1"/>
    <property type="molecule type" value="Genomic_DNA"/>
</dbReference>
<protein>
    <recommendedName>
        <fullName evidence="2">F-box domain-containing protein</fullName>
    </recommendedName>
</protein>
<dbReference type="RefSeq" id="XP_025548222.1">
    <property type="nucleotide sequence ID" value="XM_025696460.1"/>
</dbReference>
<evidence type="ECO:0000313" key="3">
    <source>
        <dbReference type="EMBL" id="RAL09068.1"/>
    </source>
</evidence>
<feature type="repeat" description="ANK" evidence="1">
    <location>
        <begin position="144"/>
        <end position="176"/>
    </location>
</feature>
<dbReference type="CDD" id="cd09917">
    <property type="entry name" value="F-box_SF"/>
    <property type="match status" value="1"/>
</dbReference>
<dbReference type="OrthoDB" id="539213at2759"/>
<dbReference type="InterPro" id="IPR036770">
    <property type="entry name" value="Ankyrin_rpt-contain_sf"/>
</dbReference>